<protein>
    <submittedName>
        <fullName evidence="1">Uncharacterized protein</fullName>
    </submittedName>
</protein>
<comment type="caution">
    <text evidence="1">The sequence shown here is derived from an EMBL/GenBank/DDBJ whole genome shotgun (WGS) entry which is preliminary data.</text>
</comment>
<sequence length="55" mass="6317">MRLKEKSQVYVDTLTKEGKDQIQEPGWCRTQKMEKTCLPLFAPGICNSADSDRLE</sequence>
<evidence type="ECO:0000313" key="2">
    <source>
        <dbReference type="Proteomes" id="UP001314170"/>
    </source>
</evidence>
<evidence type="ECO:0000313" key="1">
    <source>
        <dbReference type="EMBL" id="CAK7333935.1"/>
    </source>
</evidence>
<dbReference type="Proteomes" id="UP001314170">
    <property type="component" value="Unassembled WGS sequence"/>
</dbReference>
<accession>A0AAV1RDY0</accession>
<gene>
    <name evidence="1" type="ORF">DCAF_LOCUS9695</name>
</gene>
<organism evidence="1 2">
    <name type="scientific">Dovyalis caffra</name>
    <dbReference type="NCBI Taxonomy" id="77055"/>
    <lineage>
        <taxon>Eukaryota</taxon>
        <taxon>Viridiplantae</taxon>
        <taxon>Streptophyta</taxon>
        <taxon>Embryophyta</taxon>
        <taxon>Tracheophyta</taxon>
        <taxon>Spermatophyta</taxon>
        <taxon>Magnoliopsida</taxon>
        <taxon>eudicotyledons</taxon>
        <taxon>Gunneridae</taxon>
        <taxon>Pentapetalae</taxon>
        <taxon>rosids</taxon>
        <taxon>fabids</taxon>
        <taxon>Malpighiales</taxon>
        <taxon>Salicaceae</taxon>
        <taxon>Flacourtieae</taxon>
        <taxon>Dovyalis</taxon>
    </lineage>
</organism>
<name>A0AAV1RDY0_9ROSI</name>
<reference evidence="1 2" key="1">
    <citation type="submission" date="2024-01" db="EMBL/GenBank/DDBJ databases">
        <authorList>
            <person name="Waweru B."/>
        </authorList>
    </citation>
    <scope>NUCLEOTIDE SEQUENCE [LARGE SCALE GENOMIC DNA]</scope>
</reference>
<keyword evidence="2" id="KW-1185">Reference proteome</keyword>
<dbReference type="EMBL" id="CAWUPB010000936">
    <property type="protein sequence ID" value="CAK7333935.1"/>
    <property type="molecule type" value="Genomic_DNA"/>
</dbReference>
<dbReference type="AlphaFoldDB" id="A0AAV1RDY0"/>
<proteinExistence type="predicted"/>